<dbReference type="Proteomes" id="UP000604046">
    <property type="component" value="Unassembled WGS sequence"/>
</dbReference>
<reference evidence="3" key="1">
    <citation type="submission" date="2021-02" db="EMBL/GenBank/DDBJ databases">
        <authorList>
            <person name="Dougan E. K."/>
            <person name="Rhodes N."/>
            <person name="Thang M."/>
            <person name="Chan C."/>
        </authorList>
    </citation>
    <scope>NUCLEOTIDE SEQUENCE</scope>
</reference>
<dbReference type="EMBL" id="CAJNDS010002572">
    <property type="protein sequence ID" value="CAE7530123.1"/>
    <property type="molecule type" value="Genomic_DNA"/>
</dbReference>
<dbReference type="AlphaFoldDB" id="A0A812TJY4"/>
<evidence type="ECO:0000313" key="3">
    <source>
        <dbReference type="EMBL" id="CAE7530123.1"/>
    </source>
</evidence>
<keyword evidence="4" id="KW-1185">Reference proteome</keyword>
<proteinExistence type="predicted"/>
<accession>A0A812TJY4</accession>
<evidence type="ECO:0000313" key="2">
    <source>
        <dbReference type="EMBL" id="CAE7327084.1"/>
    </source>
</evidence>
<dbReference type="EMBL" id="CAJNDS010002102">
    <property type="protein sequence ID" value="CAE7327084.1"/>
    <property type="molecule type" value="Genomic_DNA"/>
</dbReference>
<feature type="compositionally biased region" description="Low complexity" evidence="1">
    <location>
        <begin position="10"/>
        <end position="27"/>
    </location>
</feature>
<gene>
    <name evidence="2" type="ORF">SNAT2548_LOCUS17122</name>
    <name evidence="3" type="ORF">SNAT2548_LOCUS29688</name>
</gene>
<dbReference type="OrthoDB" id="435308at2759"/>
<protein>
    <submittedName>
        <fullName evidence="3">Uncharacterized protein</fullName>
    </submittedName>
</protein>
<feature type="region of interest" description="Disordered" evidence="1">
    <location>
        <begin position="1"/>
        <end position="32"/>
    </location>
</feature>
<organism evidence="3 4">
    <name type="scientific">Symbiodinium natans</name>
    <dbReference type="NCBI Taxonomy" id="878477"/>
    <lineage>
        <taxon>Eukaryota</taxon>
        <taxon>Sar</taxon>
        <taxon>Alveolata</taxon>
        <taxon>Dinophyceae</taxon>
        <taxon>Suessiales</taxon>
        <taxon>Symbiodiniaceae</taxon>
        <taxon>Symbiodinium</taxon>
    </lineage>
</organism>
<evidence type="ECO:0000313" key="4">
    <source>
        <dbReference type="Proteomes" id="UP000604046"/>
    </source>
</evidence>
<evidence type="ECO:0000256" key="1">
    <source>
        <dbReference type="SAM" id="MobiDB-lite"/>
    </source>
</evidence>
<sequence length="938" mass="102877">MTAAKRKRSPTPAAPAAVPAKKAAGTVAPPPPPLPKLVQVDLPAWTAQSKRTDATSIMKKIVPWVLQELPTRLEAAKLCPKGTALREISPLTIGDNVPGSSNMCNFKEIWTPRNAATSLKASRMYEAGGSLYWLDTNVQAAAGELDSFLAEPSWEDVLTFEQAHIPAQARKADGRLYFTQTLTCYNQLQQLVPPGDGFPTNLFMMSGKIYLFAWFTAMARALASADDERLLRLHEMALTVTVRVHVEAPMDQMLTWSMHASELLRTAEAADTFVLFAKKVRKLTADLQSAGEDTADLKQVLEDRNILFNRAKANKTMVTALNVVMGMLGQRMESVLLSVDREFGSEVWTSGYNKLMRLGQLASKIVQQCGKAGADRDVIHFCLEVSLMCLRRGYLDASFFKLPTLDSKGNDRPGWIAVACTKYFLLQSILQAARTAADMGEKQEPALRRDAELMEKLCNPIEYDNVMPAEEAGDADAAEGDKSGGDLTEGDIDAMDALAADCSKGGKLLACLVRDLFQGEYEADLKTVTNVSSPWDTLQQTGEKETKLGKALKAAMAAWTSAALNDSSKAGFTASSSVGNAAPMTLRSLMRTASDESGKAAERDRLWKEAQALRKKKVQLAIMKGKDTWAAVYGKSSAKSFCGSLNSQHRLFVLSMDLWTETAESHAKTHAVDASEVDGVLKWLVTMNQDSDLILVLDGCEASNRETILKALGGRVPGGGGLFNFHALYQARGPGGVGLGRSRKIFCGSSNLESLYLRLSVPRVRLSVKDRDDSYKPPGTIATTHDMNIVGIEKNDSRRGPLIIKSEKAQIFPESVEPSSWRKSEVPLFWASTKSMEFWITVLNMLDVYQVVDLTPGDGELARAAMATEAAYFGMLRSEVHLGWLANVLEKHVLHMMAKEGSAFFKEDTAHLIRDHFGELLEEYEQADVDDEEEQEEA</sequence>
<name>A0A812TJY4_9DINO</name>
<comment type="caution">
    <text evidence="3">The sequence shown here is derived from an EMBL/GenBank/DDBJ whole genome shotgun (WGS) entry which is preliminary data.</text>
</comment>